<organism evidence="5 6">
    <name type="scientific">candidate division CPR1 bacterium GW2011_GWC1_49_13</name>
    <dbReference type="NCBI Taxonomy" id="1618342"/>
    <lineage>
        <taxon>Bacteria</taxon>
        <taxon>candidate division CPR1</taxon>
    </lineage>
</organism>
<reference evidence="5 6" key="1">
    <citation type="journal article" date="2015" name="Nature">
        <title>rRNA introns, odd ribosomes, and small enigmatic genomes across a large radiation of phyla.</title>
        <authorList>
            <person name="Brown C.T."/>
            <person name="Hug L.A."/>
            <person name="Thomas B.C."/>
            <person name="Sharon I."/>
            <person name="Castelle C.J."/>
            <person name="Singh A."/>
            <person name="Wilkins M.J."/>
            <person name="Williams K.H."/>
            <person name="Banfield J.F."/>
        </authorList>
    </citation>
    <scope>NUCLEOTIDE SEQUENCE [LARGE SCALE GENOMIC DNA]</scope>
</reference>
<feature type="short sequence motif" description="Histidine triad motif" evidence="2 3">
    <location>
        <begin position="109"/>
        <end position="113"/>
    </location>
</feature>
<dbReference type="AlphaFoldDB" id="A0A0G1VGL4"/>
<dbReference type="PROSITE" id="PS51084">
    <property type="entry name" value="HIT_2"/>
    <property type="match status" value="1"/>
</dbReference>
<feature type="active site" description="Tele-AMP-histidine intermediate" evidence="1">
    <location>
        <position position="111"/>
    </location>
</feature>
<dbReference type="Proteomes" id="UP000034119">
    <property type="component" value="Unassembled WGS sequence"/>
</dbReference>
<proteinExistence type="predicted"/>
<dbReference type="PANTHER" id="PTHR23089">
    <property type="entry name" value="HISTIDINE TRIAD HIT PROTEIN"/>
    <property type="match status" value="1"/>
</dbReference>
<dbReference type="EMBL" id="LCPW01000014">
    <property type="protein sequence ID" value="KKW05586.1"/>
    <property type="molecule type" value="Genomic_DNA"/>
</dbReference>
<evidence type="ECO:0000256" key="1">
    <source>
        <dbReference type="PIRSR" id="PIRSR601310-1"/>
    </source>
</evidence>
<evidence type="ECO:0000313" key="6">
    <source>
        <dbReference type="Proteomes" id="UP000034119"/>
    </source>
</evidence>
<evidence type="ECO:0000256" key="2">
    <source>
        <dbReference type="PIRSR" id="PIRSR601310-3"/>
    </source>
</evidence>
<gene>
    <name evidence="5" type="ORF">UY40_C0014G0008</name>
</gene>
<dbReference type="STRING" id="1618342.UY40_C0014G0008"/>
<dbReference type="PRINTS" id="PR00332">
    <property type="entry name" value="HISTRIAD"/>
</dbReference>
<name>A0A0G1VGL4_9BACT</name>
<dbReference type="Gene3D" id="3.30.428.10">
    <property type="entry name" value="HIT-like"/>
    <property type="match status" value="1"/>
</dbReference>
<dbReference type="InterPro" id="IPR001310">
    <property type="entry name" value="Histidine_triad_HIT"/>
</dbReference>
<comment type="caution">
    <text evidence="5">The sequence shown here is derived from an EMBL/GenBank/DDBJ whole genome shotgun (WGS) entry which is preliminary data.</text>
</comment>
<feature type="domain" description="HIT" evidence="4">
    <location>
        <begin position="17"/>
        <end position="124"/>
    </location>
</feature>
<dbReference type="GO" id="GO:0003824">
    <property type="term" value="F:catalytic activity"/>
    <property type="evidence" value="ECO:0007669"/>
    <property type="project" value="InterPro"/>
</dbReference>
<protein>
    <submittedName>
        <fullName evidence="5">Bis(5'-nucleosyl)-tetraphosphatase (Asymmetrical)</fullName>
    </submittedName>
</protein>
<dbReference type="Pfam" id="PF11969">
    <property type="entry name" value="DcpS_C"/>
    <property type="match status" value="1"/>
</dbReference>
<sequence length="127" mass="14133">MSDMKGQRLIGKERNCLFCDIASGQKEEEIVYQDDKFVVFPAKDLSAPVHLLLIPKKHLSIKGSHVKEKEEVLGHIFALARDMAKKMGVEESYKLLANAGEAASEGSDHLHMHLVGGWESPTKVKHV</sequence>
<accession>A0A0G1VGL4</accession>
<evidence type="ECO:0000256" key="3">
    <source>
        <dbReference type="PROSITE-ProRule" id="PRU00464"/>
    </source>
</evidence>
<dbReference type="SUPFAM" id="SSF54197">
    <property type="entry name" value="HIT-like"/>
    <property type="match status" value="1"/>
</dbReference>
<evidence type="ECO:0000259" key="4">
    <source>
        <dbReference type="PROSITE" id="PS51084"/>
    </source>
</evidence>
<dbReference type="InterPro" id="IPR011146">
    <property type="entry name" value="HIT-like"/>
</dbReference>
<dbReference type="InterPro" id="IPR036265">
    <property type="entry name" value="HIT-like_sf"/>
</dbReference>
<evidence type="ECO:0000313" key="5">
    <source>
        <dbReference type="EMBL" id="KKW05586.1"/>
    </source>
</evidence>